<evidence type="ECO:0000259" key="1">
    <source>
        <dbReference type="Pfam" id="PF14291"/>
    </source>
</evidence>
<accession>A0A913WWX5</accession>
<reference evidence="2" key="1">
    <citation type="submission" date="2022-11" db="UniProtKB">
        <authorList>
            <consortium name="EnsemblMetazoa"/>
        </authorList>
    </citation>
    <scope>IDENTIFICATION</scope>
</reference>
<sequence>MDRILSYRYTSKSIQNELMNICGNAVRNSILSDVKDAVFFSVIADEATDSSNSEQLAISIRYVDKNCTSLECFLGFSECLLGVTGKALADSIISNLQLWNFELHNLRGQAYDGAGAMTGRNKGAAARLMKYIRKPYIHTVHLNA</sequence>
<dbReference type="GeneID" id="110234257"/>
<dbReference type="EnsemblMetazoa" id="XM_021039626.1">
    <property type="protein sequence ID" value="XP_020895285.1"/>
    <property type="gene ID" value="LOC110234257"/>
</dbReference>
<dbReference type="AlphaFoldDB" id="A0A913WWX5"/>
<feature type="domain" description="DUF4371" evidence="1">
    <location>
        <begin position="8"/>
        <end position="121"/>
    </location>
</feature>
<dbReference type="PANTHER" id="PTHR45749:SF28">
    <property type="entry name" value="ZINC FINGER MYM-TYPE PROTEIN 1-LIKE-RELATED"/>
    <property type="match status" value="1"/>
</dbReference>
<evidence type="ECO:0000313" key="2">
    <source>
        <dbReference type="EnsemblMetazoa" id="XP_020895285.1"/>
    </source>
</evidence>
<dbReference type="InterPro" id="IPR025398">
    <property type="entry name" value="DUF4371"/>
</dbReference>
<protein>
    <recommendedName>
        <fullName evidence="1">DUF4371 domain-containing protein</fullName>
    </recommendedName>
</protein>
<proteinExistence type="predicted"/>
<dbReference type="Proteomes" id="UP000887567">
    <property type="component" value="Unplaced"/>
</dbReference>
<dbReference type="OMA" id="CKILAHS"/>
<evidence type="ECO:0000313" key="3">
    <source>
        <dbReference type="Proteomes" id="UP000887567"/>
    </source>
</evidence>
<organism evidence="2 3">
    <name type="scientific">Exaiptasia diaphana</name>
    <name type="common">Tropical sea anemone</name>
    <name type="synonym">Aiptasia pulchella</name>
    <dbReference type="NCBI Taxonomy" id="2652724"/>
    <lineage>
        <taxon>Eukaryota</taxon>
        <taxon>Metazoa</taxon>
        <taxon>Cnidaria</taxon>
        <taxon>Anthozoa</taxon>
        <taxon>Hexacorallia</taxon>
        <taxon>Actiniaria</taxon>
        <taxon>Aiptasiidae</taxon>
        <taxon>Exaiptasia</taxon>
    </lineage>
</organism>
<dbReference type="KEGG" id="epa:110234257"/>
<dbReference type="RefSeq" id="XP_020895285.1">
    <property type="nucleotide sequence ID" value="XM_021039626.1"/>
</dbReference>
<name>A0A913WWX5_EXADI</name>
<dbReference type="OrthoDB" id="5987527at2759"/>
<dbReference type="Pfam" id="PF14291">
    <property type="entry name" value="DUF4371"/>
    <property type="match status" value="1"/>
</dbReference>
<keyword evidence="3" id="KW-1185">Reference proteome</keyword>
<dbReference type="PANTHER" id="PTHR45749">
    <property type="match status" value="1"/>
</dbReference>